<evidence type="ECO:0000313" key="2">
    <source>
        <dbReference type="Proteomes" id="UP000593564"/>
    </source>
</evidence>
<dbReference type="AlphaFoldDB" id="A0A7J7HHM9"/>
<reference evidence="2" key="1">
    <citation type="journal article" date="2020" name="Nat. Commun.">
        <title>Genome assembly of wild tea tree DASZ reveals pedigree and selection history of tea varieties.</title>
        <authorList>
            <person name="Zhang W."/>
            <person name="Zhang Y."/>
            <person name="Qiu H."/>
            <person name="Guo Y."/>
            <person name="Wan H."/>
            <person name="Zhang X."/>
            <person name="Scossa F."/>
            <person name="Alseekh S."/>
            <person name="Zhang Q."/>
            <person name="Wang P."/>
            <person name="Xu L."/>
            <person name="Schmidt M.H."/>
            <person name="Jia X."/>
            <person name="Li D."/>
            <person name="Zhu A."/>
            <person name="Guo F."/>
            <person name="Chen W."/>
            <person name="Ni D."/>
            <person name="Usadel B."/>
            <person name="Fernie A.R."/>
            <person name="Wen W."/>
        </authorList>
    </citation>
    <scope>NUCLEOTIDE SEQUENCE [LARGE SCALE GENOMIC DNA]</scope>
    <source>
        <strain evidence="2">cv. G240</strain>
    </source>
</reference>
<evidence type="ECO:0000313" key="1">
    <source>
        <dbReference type="EMBL" id="KAF5952075.1"/>
    </source>
</evidence>
<keyword evidence="2" id="KW-1185">Reference proteome</keyword>
<proteinExistence type="predicted"/>
<accession>A0A7J7HHM9</accession>
<organism evidence="1 2">
    <name type="scientific">Camellia sinensis</name>
    <name type="common">Tea plant</name>
    <name type="synonym">Thea sinensis</name>
    <dbReference type="NCBI Taxonomy" id="4442"/>
    <lineage>
        <taxon>Eukaryota</taxon>
        <taxon>Viridiplantae</taxon>
        <taxon>Streptophyta</taxon>
        <taxon>Embryophyta</taxon>
        <taxon>Tracheophyta</taxon>
        <taxon>Spermatophyta</taxon>
        <taxon>Magnoliopsida</taxon>
        <taxon>eudicotyledons</taxon>
        <taxon>Gunneridae</taxon>
        <taxon>Pentapetalae</taxon>
        <taxon>asterids</taxon>
        <taxon>Ericales</taxon>
        <taxon>Theaceae</taxon>
        <taxon>Camellia</taxon>
    </lineage>
</organism>
<dbReference type="Proteomes" id="UP000593564">
    <property type="component" value="Unassembled WGS sequence"/>
</dbReference>
<sequence>MEIEKKRGKKGQMSKVSDVDGCWINSCPKGEKEILPFKSQIQQIKKNKKAKNDKQIKANTQ</sequence>
<reference evidence="1 2" key="2">
    <citation type="submission" date="2020-07" db="EMBL/GenBank/DDBJ databases">
        <title>Genome assembly of wild tea tree DASZ reveals pedigree and selection history of tea varieties.</title>
        <authorList>
            <person name="Zhang W."/>
        </authorList>
    </citation>
    <scope>NUCLEOTIDE SEQUENCE [LARGE SCALE GENOMIC DNA]</scope>
    <source>
        <strain evidence="2">cv. G240</strain>
        <tissue evidence="1">Leaf</tissue>
    </source>
</reference>
<name>A0A7J7HHM9_CAMSI</name>
<dbReference type="EMBL" id="JACBKZ010000004">
    <property type="protein sequence ID" value="KAF5952075.1"/>
    <property type="molecule type" value="Genomic_DNA"/>
</dbReference>
<protein>
    <submittedName>
        <fullName evidence="1">Uncharacterized protein</fullName>
    </submittedName>
</protein>
<comment type="caution">
    <text evidence="1">The sequence shown here is derived from an EMBL/GenBank/DDBJ whole genome shotgun (WGS) entry which is preliminary data.</text>
</comment>
<gene>
    <name evidence="1" type="ORF">HYC85_010019</name>
</gene>